<dbReference type="SUPFAM" id="SSF100950">
    <property type="entry name" value="NagB/RpiA/CoA transferase-like"/>
    <property type="match status" value="1"/>
</dbReference>
<dbReference type="AlphaFoldDB" id="A0A1N6TIE0"/>
<reference evidence="2" key="1">
    <citation type="submission" date="2017-01" db="EMBL/GenBank/DDBJ databases">
        <authorList>
            <person name="Varghese N."/>
            <person name="Submissions S."/>
        </authorList>
    </citation>
    <scope>NUCLEOTIDE SEQUENCE [LARGE SCALE GENOMIC DNA]</scope>
    <source>
        <strain evidence="2">ATCC 51758</strain>
    </source>
</reference>
<accession>A0A1N6TIE0</accession>
<dbReference type="SMART" id="SM00882">
    <property type="entry name" value="CoA_trans"/>
    <property type="match status" value="1"/>
</dbReference>
<name>A0A1N6TIE0_9RHOO</name>
<keyword evidence="2" id="KW-1185">Reference proteome</keyword>
<dbReference type="InterPro" id="IPR037171">
    <property type="entry name" value="NagB/RpiA_transferase-like"/>
</dbReference>
<dbReference type="Gene3D" id="3.40.1080.10">
    <property type="entry name" value="Glutaconate Coenzyme A-transferase"/>
    <property type="match status" value="1"/>
</dbReference>
<evidence type="ECO:0000313" key="1">
    <source>
        <dbReference type="EMBL" id="SIQ53152.1"/>
    </source>
</evidence>
<dbReference type="EMBL" id="FTMD01000005">
    <property type="protein sequence ID" value="SIQ53152.1"/>
    <property type="molecule type" value="Genomic_DNA"/>
</dbReference>
<organism evidence="1 2">
    <name type="scientific">Aromatoleum tolulyticum</name>
    <dbReference type="NCBI Taxonomy" id="34027"/>
    <lineage>
        <taxon>Bacteria</taxon>
        <taxon>Pseudomonadati</taxon>
        <taxon>Pseudomonadota</taxon>
        <taxon>Betaproteobacteria</taxon>
        <taxon>Rhodocyclales</taxon>
        <taxon>Rhodocyclaceae</taxon>
        <taxon>Aromatoleum</taxon>
    </lineage>
</organism>
<gene>
    <name evidence="1" type="ORF">SAMN05421829_1057</name>
</gene>
<dbReference type="Proteomes" id="UP000186819">
    <property type="component" value="Unassembled WGS sequence"/>
</dbReference>
<dbReference type="InterPro" id="IPR004165">
    <property type="entry name" value="CoA_trans_fam_I"/>
</dbReference>
<evidence type="ECO:0000313" key="2">
    <source>
        <dbReference type="Proteomes" id="UP000186819"/>
    </source>
</evidence>
<dbReference type="Gene3D" id="3.30.30.40">
    <property type="match status" value="1"/>
</dbReference>
<protein>
    <submittedName>
        <fullName evidence="1">Glutaconate CoA-transferase subunit A</fullName>
    </submittedName>
</protein>
<dbReference type="GO" id="GO:0008410">
    <property type="term" value="F:CoA-transferase activity"/>
    <property type="evidence" value="ECO:0007669"/>
    <property type="project" value="InterPro"/>
</dbReference>
<proteinExistence type="predicted"/>
<sequence length="372" mass="41016">MRNPIAGREYAMHFLLVPRRRLQQYSRNSFSITRELENMSRNKLISLSEAVRRYTWDGMQYASGAALPVGSDAIVFGRELLRQKRRNLHSIFHCNTQQLNLLAAAGATTHAECGFTGLEVFGFANGLRRAVESGDLALEDYSNLAMALRLLGGALRLPFVPATVNIGSDLQHRSAFAPDEYPAADKIPAVTDPFSGRTIGALRSLEPDLAAIHVTLADPAGNAIMLGTEWSRYELSRAAKRVVLIADAIVDDACIRQYPNLVRIPDIIVEAVVYWPFGAWPQGSPGMYDVDEEHMKAMNTALATVAGTEAYIDSFVEPYADIDTYLDLIGRDKVAALSQTSTGFLLDPYRQWIKPHAEVLSLIAESTLETAQ</sequence>
<dbReference type="STRING" id="34027.SAMN05421829_1057"/>
<dbReference type="Pfam" id="PF01144">
    <property type="entry name" value="CoA_trans"/>
    <property type="match status" value="1"/>
</dbReference>
<keyword evidence="1" id="KW-0808">Transferase</keyword>